<comment type="caution">
    <text evidence="12">The sequence shown here is derived from an EMBL/GenBank/DDBJ whole genome shotgun (WGS) entry which is preliminary data.</text>
</comment>
<name>A0A2V1AR76_9ASCO</name>
<gene>
    <name evidence="12" type="ORF">CXQ85_002071</name>
</gene>
<evidence type="ECO:0000256" key="1">
    <source>
        <dbReference type="ARBA" id="ARBA00004141"/>
    </source>
</evidence>
<sequence length="996" mass="111494">MNFLDLPQELILRVFQNLSLSDSRSLIQNLNKSKDPTAHKVIKLLWITCCSDKVIISFPNTETPQNEPFEFVSSVDVYETIKEHVKYGIVPSHLHLFFSRNPRDYTRFQNHLQEVWELLDSDVVTKYLLSVETLDFELRGNLITTESPTSLVSSILNTFVKLTNLRDANWKTIKISSTDLGDYFPQKWGRVFEEFKSAQELVLEDDLIRSSHPLENLSLLEGYFKWPPQLRVLSLRRNLISSFSATAIKLLPKTLEVLDLENNVLEEFGTQGEVKLVDELPNIRLLNVSNNRGLVKFQPSLLENVHESGVPLTVKVENCNLYTPILASLIQIAKREGVCSIAFSARLLSPTAQFKSIPWQNHTRSYSTQEEQDTSGNSEKSSSGKSRKSLFKDLRRLFRLAKPEYGLLAGALLCLVGTSTVSMSLPFFIGKIIDTTKDDENEKEAEVDKSSEQKTILGFSEVEFYSGLSVILVCGGLFNFGRIYLLRSVGEKLVARLRSRLFAKTLSQDSYFFDVGPTGKGMNTGDLISRLSSDTQIISKSLSGNVSDGARSLISGIVGLSMMCWVSWKLSLCMSLMFPPLILSSTYFGRRVKDLSRSIQGYLGGMTKVAEEKFNGLKTIQSFAQQKNVTHDFNSEVKHIFNKSMTEGKLSGVYYSMNGFVGNITLIGLLIVGTRLIASGDITIGDLSSFMMYAVYTGSSVFGLGNFYTELMKGIGAAERIFEMVDSKPRIPISKGRKVESLHGDVELRNIRFSYPSRPNASVFRDLSIKIRKGEHVCFVGPSGSGKSTISQLLLRFYDPDSGNCLVNGHDIRDLNLNFYRSNIGYVQQDPLLFSGTIRDNISFGKRNASPEDIEYATRLSNAHSFIQGFPQGLDTVIGPTSSGSAQLSGGQRQRLSLARTLIKRPNILILDEATSALDSRSEEIVMKNLDRLAEEQKITVISIAHRLSTIKNSERIIVLNTRGDIVEDGNFDELYDNEESRLNKLLKSDLFAEEA</sequence>
<dbReference type="OrthoDB" id="6500128at2759"/>
<evidence type="ECO:0000259" key="10">
    <source>
        <dbReference type="PROSITE" id="PS50893"/>
    </source>
</evidence>
<dbReference type="Pfam" id="PF00664">
    <property type="entry name" value="ABC_membrane"/>
    <property type="match status" value="1"/>
</dbReference>
<accession>A0A2V1AR76</accession>
<feature type="domain" description="ABC transporter" evidence="10">
    <location>
        <begin position="746"/>
        <end position="988"/>
    </location>
</feature>
<feature type="transmembrane region" description="Helical" evidence="9">
    <location>
        <begin position="690"/>
        <end position="708"/>
    </location>
</feature>
<evidence type="ECO:0000256" key="9">
    <source>
        <dbReference type="SAM" id="Phobius"/>
    </source>
</evidence>
<keyword evidence="3 9" id="KW-0812">Transmembrane</keyword>
<dbReference type="PROSITE" id="PS00211">
    <property type="entry name" value="ABC_TRANSPORTER_1"/>
    <property type="match status" value="1"/>
</dbReference>
<dbReference type="Gene3D" id="3.80.10.10">
    <property type="entry name" value="Ribonuclease Inhibitor"/>
    <property type="match status" value="1"/>
</dbReference>
<evidence type="ECO:0000256" key="7">
    <source>
        <dbReference type="ARBA" id="ARBA00023136"/>
    </source>
</evidence>
<dbReference type="GO" id="GO:0016887">
    <property type="term" value="F:ATP hydrolysis activity"/>
    <property type="evidence" value="ECO:0007669"/>
    <property type="project" value="InterPro"/>
</dbReference>
<organism evidence="12 13">
    <name type="scientific">Candidozyma haemuli</name>
    <dbReference type="NCBI Taxonomy" id="45357"/>
    <lineage>
        <taxon>Eukaryota</taxon>
        <taxon>Fungi</taxon>
        <taxon>Dikarya</taxon>
        <taxon>Ascomycota</taxon>
        <taxon>Saccharomycotina</taxon>
        <taxon>Pichiomycetes</taxon>
        <taxon>Metschnikowiaceae</taxon>
        <taxon>Candidozyma</taxon>
    </lineage>
</organism>
<protein>
    <recommendedName>
        <fullName evidence="14">F-box domain-containing protein</fullName>
    </recommendedName>
</protein>
<comment type="subcellular location">
    <subcellularLocation>
        <location evidence="1">Membrane</location>
        <topology evidence="1">Multi-pass membrane protein</topology>
    </subcellularLocation>
</comment>
<evidence type="ECO:0000313" key="12">
    <source>
        <dbReference type="EMBL" id="PVH20285.1"/>
    </source>
</evidence>
<evidence type="ECO:0000256" key="4">
    <source>
        <dbReference type="ARBA" id="ARBA00022741"/>
    </source>
</evidence>
<dbReference type="SUPFAM" id="SSF52540">
    <property type="entry name" value="P-loop containing nucleoside triphosphate hydrolases"/>
    <property type="match status" value="1"/>
</dbReference>
<keyword evidence="7 9" id="KW-0472">Membrane</keyword>
<dbReference type="InterPro" id="IPR011527">
    <property type="entry name" value="ABC1_TM_dom"/>
</dbReference>
<keyword evidence="6 9" id="KW-1133">Transmembrane helix</keyword>
<proteinExistence type="inferred from homology"/>
<dbReference type="InterPro" id="IPR039421">
    <property type="entry name" value="Type_1_exporter"/>
</dbReference>
<dbReference type="EMBL" id="PKFO01000003">
    <property type="protein sequence ID" value="PVH20285.1"/>
    <property type="molecule type" value="Genomic_DNA"/>
</dbReference>
<feature type="transmembrane region" description="Helical" evidence="9">
    <location>
        <begin position="464"/>
        <end position="486"/>
    </location>
</feature>
<dbReference type="SUPFAM" id="SSF90123">
    <property type="entry name" value="ABC transporter transmembrane region"/>
    <property type="match status" value="1"/>
</dbReference>
<dbReference type="PROSITE" id="PS50893">
    <property type="entry name" value="ABC_TRANSPORTER_2"/>
    <property type="match status" value="1"/>
</dbReference>
<dbReference type="InterPro" id="IPR017871">
    <property type="entry name" value="ABC_transporter-like_CS"/>
</dbReference>
<evidence type="ECO:0000256" key="2">
    <source>
        <dbReference type="ARBA" id="ARBA00005580"/>
    </source>
</evidence>
<dbReference type="InterPro" id="IPR027417">
    <property type="entry name" value="P-loop_NTPase"/>
</dbReference>
<dbReference type="SUPFAM" id="SSF52047">
    <property type="entry name" value="RNI-like"/>
    <property type="match status" value="1"/>
</dbReference>
<dbReference type="GeneID" id="37007402"/>
<dbReference type="Proteomes" id="UP000244309">
    <property type="component" value="Unassembled WGS sequence"/>
</dbReference>
<dbReference type="VEuPathDB" id="FungiDB:CXQ85_002071"/>
<dbReference type="CDD" id="cd18573">
    <property type="entry name" value="ABC_6TM_ABCB10_like"/>
    <property type="match status" value="1"/>
</dbReference>
<dbReference type="GO" id="GO:0090374">
    <property type="term" value="P:oligopeptide export from mitochondrion"/>
    <property type="evidence" value="ECO:0007669"/>
    <property type="project" value="TreeGrafter"/>
</dbReference>
<dbReference type="Gene3D" id="1.20.1560.10">
    <property type="entry name" value="ABC transporter type 1, transmembrane domain"/>
    <property type="match status" value="1"/>
</dbReference>
<dbReference type="RefSeq" id="XP_025341225.1">
    <property type="nucleotide sequence ID" value="XM_025485760.1"/>
</dbReference>
<dbReference type="PROSITE" id="PS50929">
    <property type="entry name" value="ABC_TM1F"/>
    <property type="match status" value="1"/>
</dbReference>
<feature type="transmembrane region" description="Helical" evidence="9">
    <location>
        <begin position="653"/>
        <end position="678"/>
    </location>
</feature>
<reference evidence="12 13" key="1">
    <citation type="submission" date="2017-12" db="EMBL/GenBank/DDBJ databases">
        <title>Genome Sequence of a Multidrug-Resistant Candida haemulonii Isolate from a Patient with Chronic Leg Ulcers in Israel.</title>
        <authorList>
            <person name="Chow N.A."/>
            <person name="Gade L."/>
            <person name="Batra D."/>
            <person name="Rowe L.A."/>
            <person name="Ben-Ami R."/>
            <person name="Loparev V.N."/>
            <person name="Litvintseva A.P."/>
        </authorList>
    </citation>
    <scope>NUCLEOTIDE SEQUENCE [LARGE SCALE GENOMIC DNA]</scope>
    <source>
        <strain evidence="12 13">B11899</strain>
    </source>
</reference>
<keyword evidence="4" id="KW-0547">Nucleotide-binding</keyword>
<evidence type="ECO:0000256" key="5">
    <source>
        <dbReference type="ARBA" id="ARBA00022840"/>
    </source>
</evidence>
<dbReference type="Pfam" id="PF00005">
    <property type="entry name" value="ABC_tran"/>
    <property type="match status" value="1"/>
</dbReference>
<comment type="similarity">
    <text evidence="2">Belongs to the ABC transporter superfamily. ABCB family. Mitochondrial peptide exporter (TC 3.A.1.212) subfamily.</text>
</comment>
<dbReference type="STRING" id="45357.A0A2V1AR76"/>
<dbReference type="InterPro" id="IPR036640">
    <property type="entry name" value="ABC1_TM_sf"/>
</dbReference>
<dbReference type="InterPro" id="IPR032675">
    <property type="entry name" value="LRR_dom_sf"/>
</dbReference>
<dbReference type="GO" id="GO:0005743">
    <property type="term" value="C:mitochondrial inner membrane"/>
    <property type="evidence" value="ECO:0007669"/>
    <property type="project" value="TreeGrafter"/>
</dbReference>
<dbReference type="Gene3D" id="3.40.50.300">
    <property type="entry name" value="P-loop containing nucleotide triphosphate hydrolases"/>
    <property type="match status" value="1"/>
</dbReference>
<keyword evidence="5" id="KW-0067">ATP-binding</keyword>
<dbReference type="FunFam" id="3.40.50.300:FF:000218">
    <property type="entry name" value="Multidrug ABC transporter ATP-binding protein"/>
    <property type="match status" value="1"/>
</dbReference>
<dbReference type="GO" id="GO:0015421">
    <property type="term" value="F:ABC-type oligopeptide transporter activity"/>
    <property type="evidence" value="ECO:0007669"/>
    <property type="project" value="TreeGrafter"/>
</dbReference>
<evidence type="ECO:0000259" key="11">
    <source>
        <dbReference type="PROSITE" id="PS50929"/>
    </source>
</evidence>
<evidence type="ECO:0000256" key="6">
    <source>
        <dbReference type="ARBA" id="ARBA00022989"/>
    </source>
</evidence>
<evidence type="ECO:0000256" key="3">
    <source>
        <dbReference type="ARBA" id="ARBA00022692"/>
    </source>
</evidence>
<dbReference type="PANTHER" id="PTHR43394">
    <property type="entry name" value="ATP-DEPENDENT PERMEASE MDL1, MITOCHONDRIAL"/>
    <property type="match status" value="1"/>
</dbReference>
<evidence type="ECO:0000256" key="8">
    <source>
        <dbReference type="SAM" id="MobiDB-lite"/>
    </source>
</evidence>
<feature type="transmembrane region" description="Helical" evidence="9">
    <location>
        <begin position="574"/>
        <end position="590"/>
    </location>
</feature>
<feature type="transmembrane region" description="Helical" evidence="9">
    <location>
        <begin position="405"/>
        <end position="429"/>
    </location>
</feature>
<evidence type="ECO:0000313" key="13">
    <source>
        <dbReference type="Proteomes" id="UP000244309"/>
    </source>
</evidence>
<feature type="region of interest" description="Disordered" evidence="8">
    <location>
        <begin position="363"/>
        <end position="387"/>
    </location>
</feature>
<dbReference type="InterPro" id="IPR003439">
    <property type="entry name" value="ABC_transporter-like_ATP-bd"/>
</dbReference>
<feature type="compositionally biased region" description="Low complexity" evidence="8">
    <location>
        <begin position="375"/>
        <end position="384"/>
    </location>
</feature>
<dbReference type="InterPro" id="IPR003593">
    <property type="entry name" value="AAA+_ATPase"/>
</dbReference>
<keyword evidence="13" id="KW-1185">Reference proteome</keyword>
<evidence type="ECO:0008006" key="14">
    <source>
        <dbReference type="Google" id="ProtNLM"/>
    </source>
</evidence>
<feature type="domain" description="ABC transmembrane type-1" evidence="11">
    <location>
        <begin position="409"/>
        <end position="713"/>
    </location>
</feature>
<dbReference type="SMART" id="SM00382">
    <property type="entry name" value="AAA"/>
    <property type="match status" value="1"/>
</dbReference>
<dbReference type="GO" id="GO:0005524">
    <property type="term" value="F:ATP binding"/>
    <property type="evidence" value="ECO:0007669"/>
    <property type="project" value="UniProtKB-KW"/>
</dbReference>
<dbReference type="PANTHER" id="PTHR43394:SF1">
    <property type="entry name" value="ATP-BINDING CASSETTE SUB-FAMILY B MEMBER 10, MITOCHONDRIAL"/>
    <property type="match status" value="1"/>
</dbReference>
<dbReference type="AlphaFoldDB" id="A0A2V1AR76"/>